<feature type="domain" description="Glycosyltransferase subfamily 4-like N-terminal" evidence="2">
    <location>
        <begin position="21"/>
        <end position="198"/>
    </location>
</feature>
<dbReference type="InterPro" id="IPR001296">
    <property type="entry name" value="Glyco_trans_1"/>
</dbReference>
<evidence type="ECO:0000259" key="1">
    <source>
        <dbReference type="Pfam" id="PF00534"/>
    </source>
</evidence>
<gene>
    <name evidence="3" type="ORF">CRI93_10505</name>
</gene>
<evidence type="ECO:0000313" key="3">
    <source>
        <dbReference type="EMBL" id="PEN06246.1"/>
    </source>
</evidence>
<dbReference type="Proteomes" id="UP000221024">
    <property type="component" value="Unassembled WGS sequence"/>
</dbReference>
<keyword evidence="4" id="KW-1185">Reference proteome</keyword>
<dbReference type="RefSeq" id="WP_098062593.1">
    <property type="nucleotide sequence ID" value="NZ_PDEP01000009.1"/>
</dbReference>
<dbReference type="Pfam" id="PF13439">
    <property type="entry name" value="Glyco_transf_4"/>
    <property type="match status" value="1"/>
</dbReference>
<protein>
    <recommendedName>
        <fullName evidence="5">Glycosyl transferase family 1</fullName>
    </recommendedName>
</protein>
<dbReference type="PANTHER" id="PTHR12526">
    <property type="entry name" value="GLYCOSYLTRANSFERASE"/>
    <property type="match status" value="1"/>
</dbReference>
<dbReference type="OrthoDB" id="9811239at2"/>
<organism evidence="3 4">
    <name type="scientific">Longimonas halophila</name>
    <dbReference type="NCBI Taxonomy" id="1469170"/>
    <lineage>
        <taxon>Bacteria</taxon>
        <taxon>Pseudomonadati</taxon>
        <taxon>Rhodothermota</taxon>
        <taxon>Rhodothermia</taxon>
        <taxon>Rhodothermales</taxon>
        <taxon>Salisaetaceae</taxon>
        <taxon>Longimonas</taxon>
    </lineage>
</organism>
<comment type="caution">
    <text evidence="3">The sequence shown here is derived from an EMBL/GenBank/DDBJ whole genome shotgun (WGS) entry which is preliminary data.</text>
</comment>
<dbReference type="EMBL" id="PDEP01000009">
    <property type="protein sequence ID" value="PEN06246.1"/>
    <property type="molecule type" value="Genomic_DNA"/>
</dbReference>
<reference evidence="3 4" key="1">
    <citation type="submission" date="2017-10" db="EMBL/GenBank/DDBJ databases">
        <title>Draft genome of Longimonas halophila.</title>
        <authorList>
            <person name="Goh K.M."/>
            <person name="Shamsir M.S."/>
            <person name="Lim S.W."/>
        </authorList>
    </citation>
    <scope>NUCLEOTIDE SEQUENCE [LARGE SCALE GENOMIC DNA]</scope>
    <source>
        <strain evidence="3 4">KCTC 42399</strain>
    </source>
</reference>
<evidence type="ECO:0000259" key="2">
    <source>
        <dbReference type="Pfam" id="PF13439"/>
    </source>
</evidence>
<evidence type="ECO:0008006" key="5">
    <source>
        <dbReference type="Google" id="ProtNLM"/>
    </source>
</evidence>
<feature type="domain" description="Glycosyl transferase family 1" evidence="1">
    <location>
        <begin position="213"/>
        <end position="348"/>
    </location>
</feature>
<dbReference type="InterPro" id="IPR028098">
    <property type="entry name" value="Glyco_trans_4-like_N"/>
</dbReference>
<dbReference type="Gene3D" id="3.40.50.2000">
    <property type="entry name" value="Glycogen Phosphorylase B"/>
    <property type="match status" value="2"/>
</dbReference>
<evidence type="ECO:0000313" key="4">
    <source>
        <dbReference type="Proteomes" id="UP000221024"/>
    </source>
</evidence>
<dbReference type="GO" id="GO:0016757">
    <property type="term" value="F:glycosyltransferase activity"/>
    <property type="evidence" value="ECO:0007669"/>
    <property type="project" value="InterPro"/>
</dbReference>
<name>A0A2H3NKK7_9BACT</name>
<dbReference type="Pfam" id="PF00534">
    <property type="entry name" value="Glycos_transf_1"/>
    <property type="match status" value="1"/>
</dbReference>
<dbReference type="SUPFAM" id="SSF53756">
    <property type="entry name" value="UDP-Glycosyltransferase/glycogen phosphorylase"/>
    <property type="match status" value="1"/>
</dbReference>
<accession>A0A2H3NKK7</accession>
<proteinExistence type="predicted"/>
<sequence>MHVLVLPSWFPTAHAPRNGAYFYQQLCALRDAGHRIGVVYPEHHSLRGLSREALATHRFQTRWHLEHGLPVLRRHGWNMLSNAPGSYALCIRAALCLAERYADSYGRPDVIHALSAQWAGAAAAHLARRWNRPMALTEHFSGFMRDALTSEQRYWARTALNQADAVAAVSPALRTAIRPYMTGTSRPIRLLPNPIDLSFFSPPAARPAPPPVVWASVGRLVPLKGTAPLLRAIAGVRTHGLDVRLHVVGDGPERTRLQALARDLGLRKQVQFHGTLPPKGVRKVLQQAHGYVLASHYETFGIPVVEALACGCAVLATRCGGPEYVLSNVQGQMVPPRSMAALQRALLRMTRALQQGQSLGPTPADRKRLHNRFSYDTFVTRTINLYQNAKRHWASS</sequence>
<dbReference type="AlphaFoldDB" id="A0A2H3NKK7"/>